<reference evidence="1 2" key="1">
    <citation type="submission" date="2024-04" db="EMBL/GenBank/DDBJ databases">
        <authorList>
            <person name="Rising A."/>
            <person name="Reimegard J."/>
            <person name="Sonavane S."/>
            <person name="Akerstrom W."/>
            <person name="Nylinder S."/>
            <person name="Hedman E."/>
            <person name="Kallberg Y."/>
        </authorList>
    </citation>
    <scope>NUCLEOTIDE SEQUENCE [LARGE SCALE GENOMIC DNA]</scope>
</reference>
<sequence length="47" mass="5581">MCLYLKGIPDIINTLALGKIIKLFDCSQWYPIHLNQYIVHNIYKICR</sequence>
<organism evidence="1 2">
    <name type="scientific">Larinioides sclopetarius</name>
    <dbReference type="NCBI Taxonomy" id="280406"/>
    <lineage>
        <taxon>Eukaryota</taxon>
        <taxon>Metazoa</taxon>
        <taxon>Ecdysozoa</taxon>
        <taxon>Arthropoda</taxon>
        <taxon>Chelicerata</taxon>
        <taxon>Arachnida</taxon>
        <taxon>Araneae</taxon>
        <taxon>Araneomorphae</taxon>
        <taxon>Entelegynae</taxon>
        <taxon>Araneoidea</taxon>
        <taxon>Araneidae</taxon>
        <taxon>Larinioides</taxon>
    </lineage>
</organism>
<dbReference type="AlphaFoldDB" id="A0AAV2AIE5"/>
<dbReference type="Proteomes" id="UP001497382">
    <property type="component" value="Unassembled WGS sequence"/>
</dbReference>
<gene>
    <name evidence="1" type="ORF">LARSCL_LOCUS12813</name>
</gene>
<evidence type="ECO:0000313" key="2">
    <source>
        <dbReference type="Proteomes" id="UP001497382"/>
    </source>
</evidence>
<accession>A0AAV2AIE5</accession>
<name>A0AAV2AIE5_9ARAC</name>
<feature type="non-terminal residue" evidence="1">
    <location>
        <position position="47"/>
    </location>
</feature>
<keyword evidence="2" id="KW-1185">Reference proteome</keyword>
<protein>
    <submittedName>
        <fullName evidence="1">Uncharacterized protein</fullName>
    </submittedName>
</protein>
<dbReference type="EMBL" id="CAXIEN010000171">
    <property type="protein sequence ID" value="CAL1283794.1"/>
    <property type="molecule type" value="Genomic_DNA"/>
</dbReference>
<evidence type="ECO:0000313" key="1">
    <source>
        <dbReference type="EMBL" id="CAL1283794.1"/>
    </source>
</evidence>
<proteinExistence type="predicted"/>
<comment type="caution">
    <text evidence="1">The sequence shown here is derived from an EMBL/GenBank/DDBJ whole genome shotgun (WGS) entry which is preliminary data.</text>
</comment>